<gene>
    <name evidence="7" type="ORF">SAMN05421774_106129</name>
</gene>
<accession>A0A1N7PTT7</accession>
<dbReference type="Gene3D" id="2.40.50.100">
    <property type="match status" value="1"/>
</dbReference>
<evidence type="ECO:0000259" key="6">
    <source>
        <dbReference type="Pfam" id="PF25967"/>
    </source>
</evidence>
<comment type="subcellular location">
    <subcellularLocation>
        <location evidence="1">Cell envelope</location>
    </subcellularLocation>
</comment>
<dbReference type="Proteomes" id="UP000186141">
    <property type="component" value="Unassembled WGS sequence"/>
</dbReference>
<feature type="chain" id="PRO_5012523672" evidence="3">
    <location>
        <begin position="25"/>
        <end position="389"/>
    </location>
</feature>
<dbReference type="PANTHER" id="PTHR30158">
    <property type="entry name" value="ACRA/E-RELATED COMPONENT OF DRUG EFFLUX TRANSPORTER"/>
    <property type="match status" value="1"/>
</dbReference>
<dbReference type="InterPro" id="IPR058625">
    <property type="entry name" value="MdtA-like_BSH"/>
</dbReference>
<evidence type="ECO:0000313" key="8">
    <source>
        <dbReference type="Proteomes" id="UP000186141"/>
    </source>
</evidence>
<dbReference type="GO" id="GO:0046677">
    <property type="term" value="P:response to antibiotic"/>
    <property type="evidence" value="ECO:0007669"/>
    <property type="project" value="TreeGrafter"/>
</dbReference>
<evidence type="ECO:0000259" key="4">
    <source>
        <dbReference type="Pfam" id="PF25917"/>
    </source>
</evidence>
<sequence>MTRSIIRLLAILAALSVVPVAAVAQGRPPSGPIKVGSLRLSYEDVPYVRTLPGRAVAYERTDIRPRVSGAIVEILYPPGATLKPGDPMFRIEDATYRAALASAKAAVSGAEAELATALATAERYRALQGSAATAANLQTAEAAVAKARSTLAAAWANMESAQIDLDHTTIASPIAGVAGKPAVSVGALVTANQTAALATVTRLDPIYVDVADSSSGMLRVRDRVAAGKLQLGDQIGLQLLLETGLPYNRDGELVVLGSEVSSSTGTVEMRIRFDNPDRLILPGQFLRVETTLGTTRAILVPQRATTRSADGTLSVWLVRDGKVHRVAIDASGSHNNAWVVTDGVQEGDVLVVDGLSNLREGAEVATVPVTIDSLGVVRDIAPAANGASN</sequence>
<evidence type="ECO:0000313" key="7">
    <source>
        <dbReference type="EMBL" id="SIT13960.1"/>
    </source>
</evidence>
<dbReference type="RefSeq" id="WP_076532623.1">
    <property type="nucleotide sequence ID" value="NZ_BMEH01000006.1"/>
</dbReference>
<feature type="signal peptide" evidence="3">
    <location>
        <begin position="1"/>
        <end position="24"/>
    </location>
</feature>
<name>A0A1N7PTT7_9RHOB</name>
<dbReference type="STRING" id="1086013.SAMN05421774_106129"/>
<organism evidence="7 8">
    <name type="scientific">Gemmobacter megaterium</name>
    <dbReference type="NCBI Taxonomy" id="1086013"/>
    <lineage>
        <taxon>Bacteria</taxon>
        <taxon>Pseudomonadati</taxon>
        <taxon>Pseudomonadota</taxon>
        <taxon>Alphaproteobacteria</taxon>
        <taxon>Rhodobacterales</taxon>
        <taxon>Paracoccaceae</taxon>
        <taxon>Gemmobacter</taxon>
    </lineage>
</organism>
<comment type="similarity">
    <text evidence="2">Belongs to the membrane fusion protein (MFP) (TC 8.A.1) family.</text>
</comment>
<dbReference type="InterPro" id="IPR058626">
    <property type="entry name" value="MdtA-like_b-barrel"/>
</dbReference>
<dbReference type="Pfam" id="PF25944">
    <property type="entry name" value="Beta-barrel_RND"/>
    <property type="match status" value="1"/>
</dbReference>
<dbReference type="EMBL" id="FTOT01000006">
    <property type="protein sequence ID" value="SIT13960.1"/>
    <property type="molecule type" value="Genomic_DNA"/>
</dbReference>
<dbReference type="InterPro" id="IPR058627">
    <property type="entry name" value="MdtA-like_C"/>
</dbReference>
<dbReference type="InterPro" id="IPR006143">
    <property type="entry name" value="RND_pump_MFP"/>
</dbReference>
<dbReference type="Gene3D" id="1.10.287.470">
    <property type="entry name" value="Helix hairpin bin"/>
    <property type="match status" value="1"/>
</dbReference>
<proteinExistence type="inferred from homology"/>
<keyword evidence="3" id="KW-0732">Signal</keyword>
<dbReference type="OrthoDB" id="7811737at2"/>
<evidence type="ECO:0000256" key="2">
    <source>
        <dbReference type="ARBA" id="ARBA00009477"/>
    </source>
</evidence>
<evidence type="ECO:0000256" key="1">
    <source>
        <dbReference type="ARBA" id="ARBA00004196"/>
    </source>
</evidence>
<feature type="domain" description="Multidrug resistance protein MdtA-like barrel-sandwich hybrid" evidence="4">
    <location>
        <begin position="61"/>
        <end position="201"/>
    </location>
</feature>
<keyword evidence="8" id="KW-1185">Reference proteome</keyword>
<dbReference type="AlphaFoldDB" id="A0A1N7PTT7"/>
<dbReference type="GO" id="GO:0022857">
    <property type="term" value="F:transmembrane transporter activity"/>
    <property type="evidence" value="ECO:0007669"/>
    <property type="project" value="InterPro"/>
</dbReference>
<evidence type="ECO:0000259" key="5">
    <source>
        <dbReference type="Pfam" id="PF25944"/>
    </source>
</evidence>
<dbReference type="Pfam" id="PF25917">
    <property type="entry name" value="BSH_RND"/>
    <property type="match status" value="1"/>
</dbReference>
<dbReference type="PANTHER" id="PTHR30158:SF3">
    <property type="entry name" value="MULTIDRUG EFFLUX PUMP SUBUNIT ACRA-RELATED"/>
    <property type="match status" value="1"/>
</dbReference>
<evidence type="ECO:0000256" key="3">
    <source>
        <dbReference type="SAM" id="SignalP"/>
    </source>
</evidence>
<dbReference type="Pfam" id="PF25967">
    <property type="entry name" value="RND-MFP_C"/>
    <property type="match status" value="1"/>
</dbReference>
<reference evidence="7 8" key="1">
    <citation type="submission" date="2017-01" db="EMBL/GenBank/DDBJ databases">
        <authorList>
            <person name="Mah S.A."/>
            <person name="Swanson W.J."/>
            <person name="Moy G.W."/>
            <person name="Vacquier V.D."/>
        </authorList>
    </citation>
    <scope>NUCLEOTIDE SEQUENCE [LARGE SCALE GENOMIC DNA]</scope>
    <source>
        <strain evidence="7 8">DSM 26375</strain>
    </source>
</reference>
<dbReference type="GO" id="GO:0005886">
    <property type="term" value="C:plasma membrane"/>
    <property type="evidence" value="ECO:0007669"/>
    <property type="project" value="TreeGrafter"/>
</dbReference>
<protein>
    <submittedName>
        <fullName evidence="7">Membrane fusion protein, multidrug efflux system</fullName>
    </submittedName>
</protein>
<dbReference type="SUPFAM" id="SSF111369">
    <property type="entry name" value="HlyD-like secretion proteins"/>
    <property type="match status" value="1"/>
</dbReference>
<dbReference type="Gene3D" id="2.40.30.170">
    <property type="match status" value="1"/>
</dbReference>
<feature type="domain" description="Multidrug resistance protein MdtA-like C-terminal permuted SH3" evidence="6">
    <location>
        <begin position="297"/>
        <end position="355"/>
    </location>
</feature>
<dbReference type="Gene3D" id="2.40.420.20">
    <property type="match status" value="1"/>
</dbReference>
<feature type="domain" description="Multidrug resistance protein MdtA-like beta-barrel" evidence="5">
    <location>
        <begin position="205"/>
        <end position="292"/>
    </location>
</feature>
<dbReference type="NCBIfam" id="TIGR01730">
    <property type="entry name" value="RND_mfp"/>
    <property type="match status" value="1"/>
</dbReference>